<name>A0A7S0F4B0_9CRYP</name>
<keyword evidence="7" id="KW-0479">Metal-binding</keyword>
<keyword evidence="4" id="KW-0378">Hydrolase</keyword>
<sequence length="244" mass="27415">MSMAGGWEAGSGHVVWCEAVTHLHRFSPLIAEVFNTYSNIATLMAGSYGLRRAWKLGLPLAFYFADLCLMCVGLGSMVFHATRSFYGEMMDELPMSAMAFGYMWCLKGTHRVTSGRSWSVVLAVYSMVVAVAWGSYLLYGWYDVFTTSFTGQVIVSALLSLDAIRVAGTRRDMYTWWISLSMILVGRALWGIERHLYFTGRCPTSTLELSFWLHPAWHALSGWSHALWMLSVSNVACQARKKRA</sequence>
<evidence type="ECO:0000256" key="9">
    <source>
        <dbReference type="SAM" id="Phobius"/>
    </source>
</evidence>
<feature type="transmembrane region" description="Helical" evidence="9">
    <location>
        <begin position="118"/>
        <end position="138"/>
    </location>
</feature>
<proteinExistence type="inferred from homology"/>
<evidence type="ECO:0000256" key="5">
    <source>
        <dbReference type="ARBA" id="ARBA00022989"/>
    </source>
</evidence>
<evidence type="ECO:0000256" key="6">
    <source>
        <dbReference type="ARBA" id="ARBA00023136"/>
    </source>
</evidence>
<feature type="binding site" evidence="8">
    <location>
        <position position="214"/>
    </location>
    <ligand>
        <name>Zn(2+)</name>
        <dbReference type="ChEBI" id="CHEBI:29105"/>
        <note>catalytic</note>
    </ligand>
</feature>
<evidence type="ECO:0000256" key="7">
    <source>
        <dbReference type="PIRSR" id="PIRSR608901-1"/>
    </source>
</evidence>
<evidence type="ECO:0000256" key="3">
    <source>
        <dbReference type="ARBA" id="ARBA00022692"/>
    </source>
</evidence>
<comment type="similarity">
    <text evidence="2">Belongs to the alkaline ceramidase family.</text>
</comment>
<evidence type="ECO:0008006" key="11">
    <source>
        <dbReference type="Google" id="ProtNLM"/>
    </source>
</evidence>
<dbReference type="PANTHER" id="PTHR46187">
    <property type="entry name" value="ALKALINE CERAMIDASE 3"/>
    <property type="match status" value="1"/>
</dbReference>
<organism evidence="10">
    <name type="scientific">Hanusia phi</name>
    <dbReference type="NCBI Taxonomy" id="3032"/>
    <lineage>
        <taxon>Eukaryota</taxon>
        <taxon>Cryptophyceae</taxon>
        <taxon>Pyrenomonadales</taxon>
        <taxon>Geminigeraceae</taxon>
        <taxon>Hanusia</taxon>
    </lineage>
</organism>
<keyword evidence="6 9" id="KW-0472">Membrane</keyword>
<feature type="transmembrane region" description="Helical" evidence="9">
    <location>
        <begin position="85"/>
        <end position="106"/>
    </location>
</feature>
<feature type="transmembrane region" description="Helical" evidence="9">
    <location>
        <begin position="60"/>
        <end position="79"/>
    </location>
</feature>
<evidence type="ECO:0000256" key="4">
    <source>
        <dbReference type="ARBA" id="ARBA00022801"/>
    </source>
</evidence>
<dbReference type="GO" id="GO:0016811">
    <property type="term" value="F:hydrolase activity, acting on carbon-nitrogen (but not peptide) bonds, in linear amides"/>
    <property type="evidence" value="ECO:0007669"/>
    <property type="project" value="InterPro"/>
</dbReference>
<feature type="binding site" evidence="7">
    <location>
        <position position="32"/>
    </location>
    <ligand>
        <name>Ca(2+)</name>
        <dbReference type="ChEBI" id="CHEBI:29108"/>
    </ligand>
</feature>
<keyword evidence="7" id="KW-0106">Calcium</keyword>
<feature type="transmembrane region" description="Helical" evidence="9">
    <location>
        <begin position="173"/>
        <end position="192"/>
    </location>
</feature>
<dbReference type="GO" id="GO:0046872">
    <property type="term" value="F:metal ion binding"/>
    <property type="evidence" value="ECO:0007669"/>
    <property type="project" value="UniProtKB-KW"/>
</dbReference>
<evidence type="ECO:0000256" key="8">
    <source>
        <dbReference type="PIRSR" id="PIRSR608901-2"/>
    </source>
</evidence>
<keyword evidence="5 9" id="KW-1133">Transmembrane helix</keyword>
<dbReference type="GO" id="GO:0006672">
    <property type="term" value="P:ceramide metabolic process"/>
    <property type="evidence" value="ECO:0007669"/>
    <property type="project" value="InterPro"/>
</dbReference>
<dbReference type="GO" id="GO:0005789">
    <property type="term" value="C:endoplasmic reticulum membrane"/>
    <property type="evidence" value="ECO:0007669"/>
    <property type="project" value="TreeGrafter"/>
</dbReference>
<keyword evidence="3 9" id="KW-0812">Transmembrane</keyword>
<reference evidence="10" key="1">
    <citation type="submission" date="2021-01" db="EMBL/GenBank/DDBJ databases">
        <authorList>
            <person name="Corre E."/>
            <person name="Pelletier E."/>
            <person name="Niang G."/>
            <person name="Scheremetjew M."/>
            <person name="Finn R."/>
            <person name="Kale V."/>
            <person name="Holt S."/>
            <person name="Cochrane G."/>
            <person name="Meng A."/>
            <person name="Brown T."/>
            <person name="Cohen L."/>
        </authorList>
    </citation>
    <scope>NUCLEOTIDE SEQUENCE</scope>
    <source>
        <strain evidence="10">CCMP325</strain>
    </source>
</reference>
<dbReference type="Pfam" id="PF05875">
    <property type="entry name" value="Ceramidase"/>
    <property type="match status" value="1"/>
</dbReference>
<feature type="binding site" evidence="8">
    <location>
        <position position="218"/>
    </location>
    <ligand>
        <name>Zn(2+)</name>
        <dbReference type="ChEBI" id="CHEBI:29105"/>
        <note>catalytic</note>
    </ligand>
</feature>
<feature type="transmembrane region" description="Helical" evidence="9">
    <location>
        <begin position="212"/>
        <end position="237"/>
    </location>
</feature>
<evidence type="ECO:0000313" key="10">
    <source>
        <dbReference type="EMBL" id="CAD8502470.1"/>
    </source>
</evidence>
<protein>
    <recommendedName>
        <fullName evidence="11">Alkaline ceramidase</fullName>
    </recommendedName>
</protein>
<dbReference type="PANTHER" id="PTHR46187:SF3">
    <property type="entry name" value="ALKALINE CERAMIDASE 3"/>
    <property type="match status" value="1"/>
</dbReference>
<comment type="subcellular location">
    <subcellularLocation>
        <location evidence="1">Membrane</location>
        <topology evidence="1">Multi-pass membrane protein</topology>
    </subcellularLocation>
</comment>
<feature type="binding site" evidence="7">
    <location>
        <position position="16"/>
    </location>
    <ligand>
        <name>Ca(2+)</name>
        <dbReference type="ChEBI" id="CHEBI:29108"/>
    </ligand>
</feature>
<feature type="binding site" evidence="8">
    <location>
        <position position="80"/>
    </location>
    <ligand>
        <name>Zn(2+)</name>
        <dbReference type="ChEBI" id="CHEBI:29105"/>
        <note>catalytic</note>
    </ligand>
</feature>
<dbReference type="AlphaFoldDB" id="A0A7S0F4B0"/>
<dbReference type="EMBL" id="HBEO01030114">
    <property type="protein sequence ID" value="CAD8502470.1"/>
    <property type="molecule type" value="Transcribed_RNA"/>
</dbReference>
<gene>
    <name evidence="10" type="ORF">HPHI1048_LOCUS20472</name>
</gene>
<feature type="transmembrane region" description="Helical" evidence="9">
    <location>
        <begin position="144"/>
        <end position="161"/>
    </location>
</feature>
<evidence type="ECO:0000256" key="1">
    <source>
        <dbReference type="ARBA" id="ARBA00004141"/>
    </source>
</evidence>
<keyword evidence="8" id="KW-0862">Zinc</keyword>
<feature type="binding site" evidence="7">
    <location>
        <position position="18"/>
    </location>
    <ligand>
        <name>Ca(2+)</name>
        <dbReference type="ChEBI" id="CHEBI:29108"/>
    </ligand>
</feature>
<dbReference type="InterPro" id="IPR008901">
    <property type="entry name" value="ACER"/>
</dbReference>
<accession>A0A7S0F4B0</accession>
<evidence type="ECO:0000256" key="2">
    <source>
        <dbReference type="ARBA" id="ARBA00009780"/>
    </source>
</evidence>
<comment type="cofactor">
    <cofactor evidence="8">
        <name>Zn(2+)</name>
        <dbReference type="ChEBI" id="CHEBI:29105"/>
    </cofactor>
</comment>